<dbReference type="Proteomes" id="UP001147733">
    <property type="component" value="Unassembled WGS sequence"/>
</dbReference>
<organism evidence="2 3">
    <name type="scientific">Penicillium citrinum</name>
    <dbReference type="NCBI Taxonomy" id="5077"/>
    <lineage>
        <taxon>Eukaryota</taxon>
        <taxon>Fungi</taxon>
        <taxon>Dikarya</taxon>
        <taxon>Ascomycota</taxon>
        <taxon>Pezizomycotina</taxon>
        <taxon>Eurotiomycetes</taxon>
        <taxon>Eurotiomycetidae</taxon>
        <taxon>Eurotiales</taxon>
        <taxon>Aspergillaceae</taxon>
        <taxon>Penicillium</taxon>
    </lineage>
</organism>
<accession>A0A9W9NJB5</accession>
<evidence type="ECO:0000313" key="3">
    <source>
        <dbReference type="Proteomes" id="UP001147733"/>
    </source>
</evidence>
<sequence length="60" mass="7109">MPRSRGGNKVVSWQARKKKKLKRDKEQGSSRQKGMIKDEKRNKDMSHDQLDIERQGDREV</sequence>
<dbReference type="RefSeq" id="XP_056495973.1">
    <property type="nucleotide sequence ID" value="XM_056648842.1"/>
</dbReference>
<feature type="compositionally biased region" description="Basic and acidic residues" evidence="1">
    <location>
        <begin position="35"/>
        <end position="60"/>
    </location>
</feature>
<proteinExistence type="predicted"/>
<dbReference type="GeneID" id="81388009"/>
<reference evidence="2" key="1">
    <citation type="submission" date="2022-11" db="EMBL/GenBank/DDBJ databases">
        <authorList>
            <person name="Petersen C."/>
        </authorList>
    </citation>
    <scope>NUCLEOTIDE SEQUENCE</scope>
    <source>
        <strain evidence="2">IBT 23319</strain>
    </source>
</reference>
<reference evidence="2" key="2">
    <citation type="journal article" date="2023" name="IMA Fungus">
        <title>Comparative genomic study of the Penicillium genus elucidates a diverse pangenome and 15 lateral gene transfer events.</title>
        <authorList>
            <person name="Petersen C."/>
            <person name="Sorensen T."/>
            <person name="Nielsen M.R."/>
            <person name="Sondergaard T.E."/>
            <person name="Sorensen J.L."/>
            <person name="Fitzpatrick D.A."/>
            <person name="Frisvad J.C."/>
            <person name="Nielsen K.L."/>
        </authorList>
    </citation>
    <scope>NUCLEOTIDE SEQUENCE</scope>
    <source>
        <strain evidence="2">IBT 23319</strain>
    </source>
</reference>
<protein>
    <submittedName>
        <fullName evidence="2">Uncharacterized protein</fullName>
    </submittedName>
</protein>
<name>A0A9W9NJB5_PENCI</name>
<evidence type="ECO:0000313" key="2">
    <source>
        <dbReference type="EMBL" id="KAJ5221050.1"/>
    </source>
</evidence>
<feature type="region of interest" description="Disordered" evidence="1">
    <location>
        <begin position="1"/>
        <end position="60"/>
    </location>
</feature>
<dbReference type="AlphaFoldDB" id="A0A9W9NJB5"/>
<gene>
    <name evidence="2" type="ORF">N7469_009937</name>
</gene>
<dbReference type="EMBL" id="JAPQKT010000009">
    <property type="protein sequence ID" value="KAJ5221050.1"/>
    <property type="molecule type" value="Genomic_DNA"/>
</dbReference>
<evidence type="ECO:0000256" key="1">
    <source>
        <dbReference type="SAM" id="MobiDB-lite"/>
    </source>
</evidence>
<keyword evidence="3" id="KW-1185">Reference proteome</keyword>
<comment type="caution">
    <text evidence="2">The sequence shown here is derived from an EMBL/GenBank/DDBJ whole genome shotgun (WGS) entry which is preliminary data.</text>
</comment>